<evidence type="ECO:0000313" key="2">
    <source>
        <dbReference type="EMBL" id="NMG19777.1"/>
    </source>
</evidence>
<evidence type="ECO:0000259" key="1">
    <source>
        <dbReference type="Pfam" id="PF22727"/>
    </source>
</evidence>
<dbReference type="Proteomes" id="UP000718564">
    <property type="component" value="Unassembled WGS sequence"/>
</dbReference>
<feature type="non-terminal residue" evidence="2">
    <location>
        <position position="1"/>
    </location>
</feature>
<accession>A0ABX1P7H5</accession>
<sequence length="127" mass="14642">AIAIANPYAIANDEFINWATELEKIKIFHSVDFPVLIAQLRKSKSTIPNDKQPQEVRRAFVEQLLQTWLNAFNLTPEMVNLSKEELQALDNYFYANYFIIQCKQAAVRVSPKTWEAIEEGMLLVPNN</sequence>
<feature type="domain" description="NACHT conflict system C-terminal helical" evidence="1">
    <location>
        <begin position="37"/>
        <end position="123"/>
    </location>
</feature>
<comment type="caution">
    <text evidence="2">The sequence shown here is derived from an EMBL/GenBank/DDBJ whole genome shotgun (WGS) entry which is preliminary data.</text>
</comment>
<evidence type="ECO:0000313" key="3">
    <source>
        <dbReference type="Proteomes" id="UP000718564"/>
    </source>
</evidence>
<organism evidence="2 3">
    <name type="scientific">Brasilonema bromeliae SPC951</name>
    <dbReference type="NCBI Taxonomy" id="385972"/>
    <lineage>
        <taxon>Bacteria</taxon>
        <taxon>Bacillati</taxon>
        <taxon>Cyanobacteriota</taxon>
        <taxon>Cyanophyceae</taxon>
        <taxon>Nostocales</taxon>
        <taxon>Scytonemataceae</taxon>
        <taxon>Brasilonema</taxon>
        <taxon>Bromeliae group (in: Brasilonema)</taxon>
    </lineage>
</organism>
<proteinExistence type="predicted"/>
<reference evidence="2 3" key="1">
    <citation type="submission" date="2018-06" db="EMBL/GenBank/DDBJ databases">
        <title>Comparative genomics of Brasilonema spp. strains.</title>
        <authorList>
            <person name="Alvarenga D.O."/>
            <person name="Fiore M.F."/>
            <person name="Varani A.M."/>
        </authorList>
    </citation>
    <scope>NUCLEOTIDE SEQUENCE [LARGE SCALE GENOMIC DNA]</scope>
    <source>
        <strain evidence="2 3">SPC951</strain>
    </source>
</reference>
<keyword evidence="3" id="KW-1185">Reference proteome</keyword>
<gene>
    <name evidence="2" type="ORF">DP116_10015</name>
</gene>
<dbReference type="RefSeq" id="WP_422614217.1">
    <property type="nucleotide sequence ID" value="NZ_CAWPJE010000024.1"/>
</dbReference>
<keyword evidence="2" id="KW-0418">Kinase</keyword>
<name>A0ABX1P7H5_9CYAN</name>
<keyword evidence="2" id="KW-0808">Transferase</keyword>
<dbReference type="Pfam" id="PF22727">
    <property type="entry name" value="NCH2"/>
    <property type="match status" value="1"/>
</dbReference>
<dbReference type="InterPro" id="IPR054501">
    <property type="entry name" value="NCH2"/>
</dbReference>
<dbReference type="EMBL" id="QMEB01000059">
    <property type="protein sequence ID" value="NMG19777.1"/>
    <property type="molecule type" value="Genomic_DNA"/>
</dbReference>
<protein>
    <submittedName>
        <fullName evidence="2">Histidine kinase</fullName>
    </submittedName>
</protein>
<dbReference type="GO" id="GO:0016301">
    <property type="term" value="F:kinase activity"/>
    <property type="evidence" value="ECO:0007669"/>
    <property type="project" value="UniProtKB-KW"/>
</dbReference>